<evidence type="ECO:0000256" key="1">
    <source>
        <dbReference type="SAM" id="MobiDB-lite"/>
    </source>
</evidence>
<proteinExistence type="predicted"/>
<evidence type="ECO:0000313" key="3">
    <source>
        <dbReference type="EMBL" id="MDT0377429.1"/>
    </source>
</evidence>
<gene>
    <name evidence="3" type="ORF">RM572_01395</name>
</gene>
<comment type="caution">
    <text evidence="3">The sequence shown here is derived from an EMBL/GenBank/DDBJ whole genome shotgun (WGS) entry which is preliminary data.</text>
</comment>
<organism evidence="3 4">
    <name type="scientific">Streptomyces hazeniae</name>
    <dbReference type="NCBI Taxonomy" id="3075538"/>
    <lineage>
        <taxon>Bacteria</taxon>
        <taxon>Bacillati</taxon>
        <taxon>Actinomycetota</taxon>
        <taxon>Actinomycetes</taxon>
        <taxon>Kitasatosporales</taxon>
        <taxon>Streptomycetaceae</taxon>
        <taxon>Streptomyces</taxon>
    </lineage>
</organism>
<dbReference type="RefSeq" id="WP_311671414.1">
    <property type="nucleotide sequence ID" value="NZ_JAVREQ010000001.1"/>
</dbReference>
<accession>A0ABU2NKB5</accession>
<feature type="domain" description="DUF397" evidence="2">
    <location>
        <begin position="15"/>
        <end position="65"/>
    </location>
</feature>
<feature type="region of interest" description="Disordered" evidence="1">
    <location>
        <begin position="1"/>
        <end position="25"/>
    </location>
</feature>
<dbReference type="Pfam" id="PF04149">
    <property type="entry name" value="DUF397"/>
    <property type="match status" value="1"/>
</dbReference>
<dbReference type="InterPro" id="IPR007278">
    <property type="entry name" value="DUF397"/>
</dbReference>
<dbReference type="Proteomes" id="UP001183414">
    <property type="component" value="Unassembled WGS sequence"/>
</dbReference>
<evidence type="ECO:0000259" key="2">
    <source>
        <dbReference type="Pfam" id="PF04149"/>
    </source>
</evidence>
<name>A0ABU2NKB5_9ACTN</name>
<feature type="compositionally biased region" description="Polar residues" evidence="1">
    <location>
        <begin position="14"/>
        <end position="25"/>
    </location>
</feature>
<sequence length="73" mass="7777">MTLRTGAAEHESTPKWTKSSYSSNDGPDCIEVAAATDAVHVRDSKDVARPGFTVSSAGWTAFTAYAARQEARS</sequence>
<keyword evidence="4" id="KW-1185">Reference proteome</keyword>
<dbReference type="EMBL" id="JAVREQ010000001">
    <property type="protein sequence ID" value="MDT0377429.1"/>
    <property type="molecule type" value="Genomic_DNA"/>
</dbReference>
<protein>
    <submittedName>
        <fullName evidence="3">DUF397 domain-containing protein</fullName>
    </submittedName>
</protein>
<evidence type="ECO:0000313" key="4">
    <source>
        <dbReference type="Proteomes" id="UP001183414"/>
    </source>
</evidence>
<reference evidence="4" key="1">
    <citation type="submission" date="2023-07" db="EMBL/GenBank/DDBJ databases">
        <title>30 novel species of actinomycetes from the DSMZ collection.</title>
        <authorList>
            <person name="Nouioui I."/>
        </authorList>
    </citation>
    <scope>NUCLEOTIDE SEQUENCE [LARGE SCALE GENOMIC DNA]</scope>
    <source>
        <strain evidence="4">DSM 42041</strain>
    </source>
</reference>